<feature type="compositionally biased region" description="Low complexity" evidence="2">
    <location>
        <begin position="717"/>
        <end position="726"/>
    </location>
</feature>
<keyword evidence="1" id="KW-0234">DNA repair</keyword>
<feature type="compositionally biased region" description="Polar residues" evidence="2">
    <location>
        <begin position="2989"/>
        <end position="3000"/>
    </location>
</feature>
<dbReference type="EMBL" id="CAMXCT030002669">
    <property type="protein sequence ID" value="CAL4787025.1"/>
    <property type="molecule type" value="Genomic_DNA"/>
</dbReference>
<feature type="region of interest" description="Disordered" evidence="2">
    <location>
        <begin position="128"/>
        <end position="148"/>
    </location>
</feature>
<feature type="compositionally biased region" description="Basic and acidic residues" evidence="2">
    <location>
        <begin position="2576"/>
        <end position="2595"/>
    </location>
</feature>
<keyword evidence="1" id="KW-0233">DNA recombination</keyword>
<evidence type="ECO:0000313" key="6">
    <source>
        <dbReference type="Proteomes" id="UP001152797"/>
    </source>
</evidence>
<keyword evidence="1" id="KW-0227">DNA damage</keyword>
<keyword evidence="1" id="KW-0547">Nucleotide-binding</keyword>
<dbReference type="GO" id="GO:0006281">
    <property type="term" value="P:DNA repair"/>
    <property type="evidence" value="ECO:0007669"/>
    <property type="project" value="UniProtKB-KW"/>
</dbReference>
<dbReference type="Gene3D" id="3.40.50.300">
    <property type="entry name" value="P-loop containing nucleotide triphosphate hydrolases"/>
    <property type="match status" value="2"/>
</dbReference>
<comment type="cofactor">
    <cofactor evidence="1">
        <name>Mg(2+)</name>
        <dbReference type="ChEBI" id="CHEBI:18420"/>
    </cofactor>
</comment>
<dbReference type="EC" id="5.6.2.3" evidence="1"/>
<dbReference type="InterPro" id="IPR010285">
    <property type="entry name" value="DNA_helicase_pif1-like_DEAD"/>
</dbReference>
<keyword evidence="1 5" id="KW-0347">Helicase</keyword>
<reference evidence="4" key="1">
    <citation type="submission" date="2022-10" db="EMBL/GenBank/DDBJ databases">
        <authorList>
            <person name="Chen Y."/>
            <person name="Dougan E. K."/>
            <person name="Chan C."/>
            <person name="Rhodes N."/>
            <person name="Thang M."/>
        </authorList>
    </citation>
    <scope>NUCLEOTIDE SEQUENCE</scope>
</reference>
<dbReference type="GO" id="GO:0043139">
    <property type="term" value="F:5'-3' DNA helicase activity"/>
    <property type="evidence" value="ECO:0007669"/>
    <property type="project" value="UniProtKB-EC"/>
</dbReference>
<feature type="region of interest" description="Disordered" evidence="2">
    <location>
        <begin position="693"/>
        <end position="741"/>
    </location>
</feature>
<dbReference type="InterPro" id="IPR003323">
    <property type="entry name" value="OTU_dom"/>
</dbReference>
<dbReference type="SUPFAM" id="SSF52540">
    <property type="entry name" value="P-loop containing nucleoside triphosphate hydrolases"/>
    <property type="match status" value="4"/>
</dbReference>
<dbReference type="Gene3D" id="3.90.70.80">
    <property type="match status" value="1"/>
</dbReference>
<dbReference type="InterPro" id="IPR051055">
    <property type="entry name" value="PIF1_helicase"/>
</dbReference>
<feature type="region of interest" description="Disordered" evidence="2">
    <location>
        <begin position="2533"/>
        <end position="2626"/>
    </location>
</feature>
<feature type="compositionally biased region" description="Polar residues" evidence="2">
    <location>
        <begin position="3016"/>
        <end position="3042"/>
    </location>
</feature>
<feature type="domain" description="OTU" evidence="3">
    <location>
        <begin position="2292"/>
        <end position="2474"/>
    </location>
</feature>
<feature type="region of interest" description="Disordered" evidence="2">
    <location>
        <begin position="4215"/>
        <end position="4236"/>
    </location>
</feature>
<accession>A0A9P1CZF9</accession>
<evidence type="ECO:0000256" key="2">
    <source>
        <dbReference type="SAM" id="MobiDB-lite"/>
    </source>
</evidence>
<evidence type="ECO:0000313" key="5">
    <source>
        <dbReference type="EMBL" id="CAL4787025.1"/>
    </source>
</evidence>
<feature type="region of interest" description="Disordered" evidence="2">
    <location>
        <begin position="1775"/>
        <end position="1858"/>
    </location>
</feature>
<feature type="compositionally biased region" description="Polar residues" evidence="2">
    <location>
        <begin position="3158"/>
        <end position="3177"/>
    </location>
</feature>
<dbReference type="PROSITE" id="PS50802">
    <property type="entry name" value="OTU"/>
    <property type="match status" value="1"/>
</dbReference>
<keyword evidence="1" id="KW-0378">Hydrolase</keyword>
<organism evidence="4">
    <name type="scientific">Cladocopium goreaui</name>
    <dbReference type="NCBI Taxonomy" id="2562237"/>
    <lineage>
        <taxon>Eukaryota</taxon>
        <taxon>Sar</taxon>
        <taxon>Alveolata</taxon>
        <taxon>Dinophyceae</taxon>
        <taxon>Suessiales</taxon>
        <taxon>Symbiodiniaceae</taxon>
        <taxon>Cladocopium</taxon>
    </lineage>
</organism>
<evidence type="ECO:0000256" key="1">
    <source>
        <dbReference type="RuleBase" id="RU363044"/>
    </source>
</evidence>
<feature type="compositionally biased region" description="Polar residues" evidence="2">
    <location>
        <begin position="693"/>
        <end position="707"/>
    </location>
</feature>
<name>A0A9P1CZF9_9DINO</name>
<dbReference type="GO" id="GO:0016787">
    <property type="term" value="F:hydrolase activity"/>
    <property type="evidence" value="ECO:0007669"/>
    <property type="project" value="UniProtKB-KW"/>
</dbReference>
<comment type="catalytic activity">
    <reaction evidence="1">
        <text>ATP + H2O = ADP + phosphate + H(+)</text>
        <dbReference type="Rhea" id="RHEA:13065"/>
        <dbReference type="ChEBI" id="CHEBI:15377"/>
        <dbReference type="ChEBI" id="CHEBI:15378"/>
        <dbReference type="ChEBI" id="CHEBI:30616"/>
        <dbReference type="ChEBI" id="CHEBI:43474"/>
        <dbReference type="ChEBI" id="CHEBI:456216"/>
        <dbReference type="EC" id="5.6.2.3"/>
    </reaction>
</comment>
<feature type="compositionally biased region" description="Polar residues" evidence="2">
    <location>
        <begin position="2544"/>
        <end position="2559"/>
    </location>
</feature>
<comment type="similarity">
    <text evidence="1">Belongs to the helicase family.</text>
</comment>
<evidence type="ECO:0000313" key="4">
    <source>
        <dbReference type="EMBL" id="CAI3999713.1"/>
    </source>
</evidence>
<gene>
    <name evidence="4" type="ORF">C1SCF055_LOCUS25889</name>
</gene>
<feature type="region of interest" description="Disordered" evidence="2">
    <location>
        <begin position="3119"/>
        <end position="3185"/>
    </location>
</feature>
<dbReference type="EMBL" id="CAMXCT010002669">
    <property type="protein sequence ID" value="CAI3999713.1"/>
    <property type="molecule type" value="Genomic_DNA"/>
</dbReference>
<reference evidence="5 6" key="2">
    <citation type="submission" date="2024-05" db="EMBL/GenBank/DDBJ databases">
        <authorList>
            <person name="Chen Y."/>
            <person name="Shah S."/>
            <person name="Dougan E. K."/>
            <person name="Thang M."/>
            <person name="Chan C."/>
        </authorList>
    </citation>
    <scope>NUCLEOTIDE SEQUENCE [LARGE SCALE GENOMIC DNA]</scope>
</reference>
<comment type="caution">
    <text evidence="4">The sequence shown here is derived from an EMBL/GenBank/DDBJ whole genome shotgun (WGS) entry which is preliminary data.</text>
</comment>
<protein>
    <recommendedName>
        <fullName evidence="1">ATP-dependent DNA helicase</fullName>
        <ecNumber evidence="1">5.6.2.3</ecNumber>
    </recommendedName>
</protein>
<dbReference type="GO" id="GO:0006310">
    <property type="term" value="P:DNA recombination"/>
    <property type="evidence" value="ECO:0007669"/>
    <property type="project" value="UniProtKB-KW"/>
</dbReference>
<feature type="compositionally biased region" description="Low complexity" evidence="2">
    <location>
        <begin position="3006"/>
        <end position="3015"/>
    </location>
</feature>
<feature type="compositionally biased region" description="Low complexity" evidence="2">
    <location>
        <begin position="1818"/>
        <end position="1852"/>
    </location>
</feature>
<dbReference type="Pfam" id="PF05970">
    <property type="entry name" value="PIF1"/>
    <property type="match status" value="2"/>
</dbReference>
<feature type="region of interest" description="Disordered" evidence="2">
    <location>
        <begin position="2986"/>
        <end position="3042"/>
    </location>
</feature>
<feature type="compositionally biased region" description="Polar residues" evidence="2">
    <location>
        <begin position="2609"/>
        <end position="2618"/>
    </location>
</feature>
<dbReference type="EMBL" id="CAMXCT020002669">
    <property type="protein sequence ID" value="CAL1153088.1"/>
    <property type="molecule type" value="Genomic_DNA"/>
</dbReference>
<dbReference type="GO" id="GO:0000723">
    <property type="term" value="P:telomere maintenance"/>
    <property type="evidence" value="ECO:0007669"/>
    <property type="project" value="InterPro"/>
</dbReference>
<feature type="compositionally biased region" description="Low complexity" evidence="2">
    <location>
        <begin position="129"/>
        <end position="147"/>
    </location>
</feature>
<feature type="region of interest" description="Disordered" evidence="2">
    <location>
        <begin position="1908"/>
        <end position="1932"/>
    </location>
</feature>
<sequence length="5391" mass="599940">MGGILGLVLGFCGAIEYQKNSNPHFHANVYVATVWQQPLKKLAQKIQAKAVTLEELFRYQAWLHNESHFNLEQHEALFPALEKQWMQNFPGTEHDKLCLWPAFVAADTTPSPWLPRVADGGPLRVERCSSPAHAAESPNAAAPTAAANPQTLQTDAIQYRQLYQTAVQVKLSHQQHHMHTWDAKHKCHVPLPACQKKDAPNKCKHGFPKTICDVARVVCRGNARKFRQSTAGRRNALGCVLNPRDNQWLSGTMHAFTLMFMGNSHTGINFRIPLLPETHDPACERSCLETTTLQRLQRLMRLMQHAARKATQYFTGYLQKPQPLGRKELQQAAKHLSYLDITPEKGAEAKHYRKVLHRVCGDLEFRCSVRPLTEEVMLAGFWDGDEPTSAECIRSFAVIPFVGSAWVAQYDKTTEVRHRVKPSHQRQVQLGASELYGWRGSDPRLKYLSPWEFTALWDVRRLQPPQKHRSDLSAWLPGCGDGPEPADGWQFGRDFTWKTPLGHNSEHIVPVPRRANTAPYADHYFCRRAVPLVPYPTSCPLPKVDMSKDHQARLLNIYLRPWTLAGDDATLHVPHIQALDIPITDRQKKPSHRCVGKTSVGCRSHYTAWKDYIRHHIVSANAARTISNFLAAAECSPEDVEEATVEAGTKPDREVDTSWVDMTTVQRLTAGEGFQYSKRSAQTVQSLVHDWTAPQTSTSNQGPRQFSTGLPDPGPAPATGAAGTDPFARQTQPPRPVATNYGTFRLDAARTWLQALNRPGMTPAPNPQQKQVLTAVVERCHAEAVEERADKQNRSEPFRAILHGVPGAGKSQTLHWLRTFFETVCDWQHLHEFAFVAPQNTQAALIDGITIHSFADIRVQGKKQKKETAFGPDHFVKYQHLRWLIIDECSTSALEVLAVLEKRLQEAVRARHSWKCRSTGTPRPFAGINILLAGDCWQFPAVKATSIFHNPFKHGQSVQVANLQKVLWTHDKANIQHLFELTQEHRCVDPWLSAILHAARHGAVTQEQWAFLHGFPTLHAGSWDPHTNKCSCKKPACNALARQWTKEVLDPKNTRTWQDRRQAECNVCATERRRRCIVAGASDFGPNPKDSKFLQAPFVHGLNAAKYVAALLRARWVAAEQQHLLLWVVAQDTPLFHTDPDTADQELQHRKEQWLQRHDQATAGIMGLLPLLPGMPVRITQTLPELKPWGLFKNTRGQLFGWSLAEEDIAAIPVCQQPELVLQKMPACLFVAIPGATWQHRPGLPPGVACIRPVVQHWKLEAHGTATVARRGFPLACDYAGTAHSFMGATLAACSLDLGFWDTAANRDSQLSAYMCLSRVKKAEDLCIARPFSPNLLSQGELIGPDTFLAVHRQTLTLADAKSKFEQEHVQRKRNPETLFFCRGCTPKAKGEHGLLPLRDFTSNNLWQPDAWLEIVCLGMERLCSQCRHPQPSGNPTSAEADASSKCAFCNKTPLPKLGFCKKCLSEARLACACCDVGRKLKPKTLADFSPAEIQRRRETREIRKARCKKCELHQPNKGKAKAGQCRTCRNVVSVSHLHQYDSKANDGICRKCWRKATDLEAATAKVCPQCSTPLKPTATPGSWCQSCAFPPCAVCHKVNRPHKGPYHAKHKPIWVCPACTVCPQCHKRLKPGSQPGTWCQSCAYPPCAGCQQVARPGGDHAYHAKHRPFWRCDKCAQASCPMCQANPLGQDAGGGPDAACPQCAERGPKCAKCKQPMVGRPHSHGWCHGCAFPPCAAGCGRPRPSTHAADHAKFKPEWTCQTCYVSDTGPAKRRKIQKAEEADTLPPLPPPAEPPDDSASPAAPCSQPKRRKAQSRPTGTAPCATPAQTTPALRPAVADAVPKPPDDSSVSQPAVLLCQPRKRKRGVASANLESSLPAPVPETVLPAAMNHWFTKSQRSAILRTGCSLASQESHPDSKRQRHAVTPRPVEDNVFGPNLNQALARDDLVGRWMQDFLACKPCRGYGLGNAGDRTTVVWKTGAGTSGVPVASFVGRGLTARVYRRSSKASPACLLAAWHVCGKPACLESAVARVAVCCIALSMVFWLASQMKKSYGVRRQSVPAACGKGPRNRSSKHTHWTRRLPGKDTSLSWGMAVTAACLCASTKQLDFLFAVNLFTCVFACQAQRALASARLRSGWVRKARRVGNARVKARRQPGSPRSRMQMLIAAIFLLSPASWVCVEGVCQGNIAAVQPVRNAWSTSRKLRNQLMRAMHGNTMKKADSGKAEGSTPSHFMDASVGSQPVARKKARVADAVDAASSQGAQLSKASLQKEVAGEEDLEMDVRVQARLGCELIKVPGDGWCFFHAVLRHCRGWHSWSVPQAAKLYLQALEWMCNQKHGPRADEVAIASVPFDDREAALHQKFLEQAGQLQVTDGLTEADTVLWSKVVAVLEKPRMLDAIHHGSAVELWALTQAFDFHCLIWSHEDDRNIWIHDMAYITDAEAAVRLQEYANVLELFHRNIGVTGHYDLLQRSEALREPFPETPWLETWRTQCSEAVLCLAAESLQNPVEVLPVLPHSQSSHLEDQSVMFQKDATKQAKRPTAGSSGQQPRTSHTTAAESDATPCEPNRSQQMHDTTEADKEAATGVWEGHDDAEASEGAATDLDSESVLSWDSNLSETTEEAEVEVTVDSTKTWVTVEDRDHERIRRTAFHLRQHPLLPSPVPQVGWSVDRRTLRRLQVDLDDNTCQALICGCCARVSPGGMGGEIAYISVKQLFNALTPEAVKANWNLERYMTQYATLAAVTNRFEAHEWTRTLPATICNGMRLICCPEDVRCGLCAENALQLCEACELPLCRNCLEHMCKQDAGAVPEALANDNWFGYPTELLYTHRVRWIEAAAASPVWTSVIMYYLEADRGNLIEEHLQRPEHRTAVRGNVSSCSIPWEEVLAALAPETRQNTSWERLPHPPHVLQAIVKVNVKGMLYNEAIEWVAGARIRPWVVSALLHHLIDIQHPMCASDLSAEEAKTAVTQRVTWIYGVDETRPLVDLNETSSPTGTSSGAHPCARRQSSAQAAATVNSEATSANNETDAPTMSGQSSFQPASVEQHFKSSLVKTASRKIVSHLQSEETTQVYSKTVPQHTSHSDANATLHNMLTQSMCQMVAERKDQGSPQVTAAVIADSTSPQKEEVTVSAPSHGKFPFVHVKPERDASPGDDPSPQVTSQSRFFSASADASQPLPQKHATPESVADTALNGESFVASVRPNVLSQDYTGAEWKDPDVDMLLQLGNATDTLTIRTGHNFWDQWQNDFLPWAFPFSLPAPVSGPDFPHKERPRRPADAPHLQPLAHLKLLAGRIESSIRNSWDLIPGLRRLTFKWHSVWHGSLWRKWKSQRQALAPAPMLKWVQAARGLYNKLRSGTYSTAGGKPKPIHFDTRKLPYARGLTADEKELLQDVKGMQGHMPGTIEVRRRIGRFLFGARVEMGEPLFITISPTTRHNTLCIKFSRYRAADPGGAAEGARERPKLWETAEATIDVPPYDTRRQLTARDPWAVVLSFQTVVRCIFAKLLGIRMCFRCPACDCRDARGHGCHVTGGILGIASGLCGAIEYQANSTPHFHCNVYIASIWQQSLSELAAKLNDSTITFEDVQQFLTWAHPESHLDLASHTQQQDHLEADWAQNNCKASHDFLCQWPKFLAEDKAASPWLNAVEPKQALADASRFIHHYRRAAQSKISHQQLHWHPWNVTQKCRLPIAGCRKKGAPNKCKHNFPKVLNEKVRVICRGNARKFAQSTAGRRNALGMVLDKRDDPWLSGTTHAFALMLFGNSHTAINFRVPLSANTHDTDCTRGCLAKNMLPKLQRAMAQAARRPTRYFTGYLQKPQPLGRKELQQAAKQLHFLEEAAAKDDPAAHYRKVVHRVFGDLEFRCSVRPVTEEFMLAGFSNMTDPTTAECIRTFPVVPFVGIEWVGILDHVTDIRHKVEPPNPHKSTLKSSEIYGWRGTDARVFHLSPWEFIKWWSLKKLQPPTKNATEDGQGLSVWVSKQGTDRKPVDGWQYGRDYIWKDPLPNSRAANLVRLPQCHGCSRVQDYYLERRTEPLIPYPTTCPLPKPDMSKDAQARLLNVYLRPWTLDLKSATRHVPHISALDLEIRSNSLNPSTRLRTKTAPGPRSHHLAWRAYIQQHVVSEHAARTIRNFLSATECDPEEVDLAETPAQPTDHEVDTTWVTSDTIDKLVRGVGFEYSKRSGPAVRRIVEEWEATPQVDAINSWFVNTGITDIKLDHSQSKRQQPTPLPETEPLSWTYGKLTPESATAWLQRLAEQGSVAVDPAAGSAEQRSASAEPRAANAEPRSACKPTAEQLKFLRAVVDRCLTEAQEEQAESSRSEPLRAVFHGVPGAGKTQTLKWLRAFFEDLCGWQHQQEFVYLAPQNTQAALIAGMTLHSFANIQVKTKRARAKNTSTPEQFAKYQRLRWLVVDESSTVGLEILATLEKRLQQSTRDRDTWKLRPGGERRPFGGRNIILTGDLWQFPPVKATAIYQNPFQSNTSFQVNALQQICWSHTSLAIPHLFELTLEQRCEDAWLSQILHQARHGNMSQEVWSFLHGFPTLHAGSWSFQTNEASCGQKTCNTLHLQPTAPNQLECVICQQERARRCIVGKDPKAEHFLNHPFVHGLNAAKYIAANLRAKWVATTRKHKLLWIIAQDTPLFHVEATELQARRENWLQRHDQSTGGVVGILPLLQNMPIRVTQTLSDLKAFGLFKNTRGTLWNWALHEADQEAVGAVAGQDIVLQRLPRALYVKVEGAKWQQHPDLPVGIARIEPVTQTWTLETNGKATVSRRGFPIASDYAGTAHSFMGATLGACTLDLGTWDATTSREAQLSGYMCLSRVRKAEDLCIVQPFSPNLFSHGELIGPHTFLEVHREKLTLAQAKIRFDSDKPNKRRNRDIMLFCRGCSPQPHLEEKLLPLREFVSAWDQEEWFRVLSEGMCRFCTQCQTKQSSPATKRKSKEVNACAYCQTLPADQTGYCSKCAKIRLACSKCDIGKKIKTKSLLDFSPEEITRRKKTKELRRARCKKCAIAPVAATAKQGLCSTCNRAISVPHLANYSAESQTGVCRTCIAKQARAPKTCANCSQPLHANATPGTWCTACAFPPCSGGCGQPRPHKSSHHAKQKPNWLCKSCNAAPKCGNCAGPLPRNAEAGTWCATCAYPPCSGGCGAPRPERRANHAKHLQKWFCQHCNAAKPCANCAGPLPSNVQADTWCVTCAYPPCSGGCGEPRPQKTGYHAQQKPLWWCQACSIRNSYPPCPMCGLQRPQERRYHVKVMPHWTCEACTEKSCLKCGQVLGSKAQTGALCLACAYPPCESCGSQRPQESRYRVNVMPQWTCKACSVKSCPKCGQILGPKAQDGVWCLACAYPPCESCGRSRPRTHSEYHAQVMPTWTCAVCSGNSHIGIPKKRRRRG</sequence>
<dbReference type="GO" id="GO:0005524">
    <property type="term" value="F:ATP binding"/>
    <property type="evidence" value="ECO:0007669"/>
    <property type="project" value="UniProtKB-KW"/>
</dbReference>
<proteinExistence type="inferred from homology"/>
<feature type="region of interest" description="Disordered" evidence="2">
    <location>
        <begin position="4259"/>
        <end position="4286"/>
    </location>
</feature>
<dbReference type="Proteomes" id="UP001152797">
    <property type="component" value="Unassembled WGS sequence"/>
</dbReference>
<dbReference type="PANTHER" id="PTHR47642">
    <property type="entry name" value="ATP-DEPENDENT DNA HELICASE"/>
    <property type="match status" value="1"/>
</dbReference>
<keyword evidence="6" id="KW-1185">Reference proteome</keyword>
<dbReference type="InterPro" id="IPR027417">
    <property type="entry name" value="P-loop_NTPase"/>
</dbReference>
<evidence type="ECO:0000259" key="3">
    <source>
        <dbReference type="PROSITE" id="PS50802"/>
    </source>
</evidence>
<keyword evidence="1" id="KW-0067">ATP-binding</keyword>
<dbReference type="PANTHER" id="PTHR47642:SF5">
    <property type="entry name" value="ATP-DEPENDENT DNA HELICASE"/>
    <property type="match status" value="1"/>
</dbReference>